<accession>A0ABD0KHB7</accession>
<name>A0ABD0KHB7_9CAEN</name>
<reference evidence="2 3" key="1">
    <citation type="journal article" date="2023" name="Sci. Data">
        <title>Genome assembly of the Korean intertidal mud-creeper Batillaria attramentaria.</title>
        <authorList>
            <person name="Patra A.K."/>
            <person name="Ho P.T."/>
            <person name="Jun S."/>
            <person name="Lee S.J."/>
            <person name="Kim Y."/>
            <person name="Won Y.J."/>
        </authorList>
    </citation>
    <scope>NUCLEOTIDE SEQUENCE [LARGE SCALE GENOMIC DNA]</scope>
    <source>
        <strain evidence="2">Wonlab-2016</strain>
    </source>
</reference>
<keyword evidence="3" id="KW-1185">Reference proteome</keyword>
<dbReference type="EMBL" id="JACVVK020000177">
    <property type="protein sequence ID" value="KAK7486585.1"/>
    <property type="molecule type" value="Genomic_DNA"/>
</dbReference>
<evidence type="ECO:0000313" key="3">
    <source>
        <dbReference type="Proteomes" id="UP001519460"/>
    </source>
</evidence>
<gene>
    <name evidence="2" type="ORF">BaRGS_00022251</name>
</gene>
<dbReference type="Proteomes" id="UP001519460">
    <property type="component" value="Unassembled WGS sequence"/>
</dbReference>
<dbReference type="AlphaFoldDB" id="A0ABD0KHB7"/>
<feature type="compositionally biased region" description="Polar residues" evidence="1">
    <location>
        <begin position="86"/>
        <end position="104"/>
    </location>
</feature>
<proteinExistence type="predicted"/>
<evidence type="ECO:0000256" key="1">
    <source>
        <dbReference type="SAM" id="MobiDB-lite"/>
    </source>
</evidence>
<evidence type="ECO:0000313" key="2">
    <source>
        <dbReference type="EMBL" id="KAK7486585.1"/>
    </source>
</evidence>
<protein>
    <submittedName>
        <fullName evidence="2">Uncharacterized protein</fullName>
    </submittedName>
</protein>
<sequence>MSVFLTDGEGHVTPQTQQTQTVKEYFLLPVHFSSGDALAVRDVTEGDKPETETPGNESNYAQLETYENPDDIRPYSMLQDGGKLPNIQSDQETALCQNTTVSKN</sequence>
<comment type="caution">
    <text evidence="2">The sequence shown here is derived from an EMBL/GenBank/DDBJ whole genome shotgun (WGS) entry which is preliminary data.</text>
</comment>
<feature type="region of interest" description="Disordered" evidence="1">
    <location>
        <begin position="67"/>
        <end position="104"/>
    </location>
</feature>
<organism evidence="2 3">
    <name type="scientific">Batillaria attramentaria</name>
    <dbReference type="NCBI Taxonomy" id="370345"/>
    <lineage>
        <taxon>Eukaryota</taxon>
        <taxon>Metazoa</taxon>
        <taxon>Spiralia</taxon>
        <taxon>Lophotrochozoa</taxon>
        <taxon>Mollusca</taxon>
        <taxon>Gastropoda</taxon>
        <taxon>Caenogastropoda</taxon>
        <taxon>Sorbeoconcha</taxon>
        <taxon>Cerithioidea</taxon>
        <taxon>Batillariidae</taxon>
        <taxon>Batillaria</taxon>
    </lineage>
</organism>